<dbReference type="CDD" id="cd02603">
    <property type="entry name" value="HAD_sEH-N_like"/>
    <property type="match status" value="1"/>
</dbReference>
<dbReference type="AlphaFoldDB" id="A0A9D9NP08"/>
<dbReference type="SFLD" id="SFLDG01129">
    <property type="entry name" value="C1.5:_HAD__Beta-PGM__Phosphata"/>
    <property type="match status" value="1"/>
</dbReference>
<dbReference type="Pfam" id="PF00702">
    <property type="entry name" value="Hydrolase"/>
    <property type="match status" value="1"/>
</dbReference>
<name>A0A9D9NP08_9BACT</name>
<dbReference type="InterPro" id="IPR036412">
    <property type="entry name" value="HAD-like_sf"/>
</dbReference>
<dbReference type="InterPro" id="IPR006439">
    <property type="entry name" value="HAD-SF_hydro_IA"/>
</dbReference>
<dbReference type="PANTHER" id="PTHR43611">
    <property type="entry name" value="ALPHA-D-GLUCOSE 1-PHOSPHATE PHOSPHATASE"/>
    <property type="match status" value="1"/>
</dbReference>
<dbReference type="SFLD" id="SFLDS00003">
    <property type="entry name" value="Haloacid_Dehalogenase"/>
    <property type="match status" value="1"/>
</dbReference>
<gene>
    <name evidence="1" type="ORF">IAB76_03310</name>
</gene>
<dbReference type="EMBL" id="JADILW010000049">
    <property type="protein sequence ID" value="MBO8480123.1"/>
    <property type="molecule type" value="Genomic_DNA"/>
</dbReference>
<dbReference type="SUPFAM" id="SSF56784">
    <property type="entry name" value="HAD-like"/>
    <property type="match status" value="1"/>
</dbReference>
<dbReference type="Proteomes" id="UP000823769">
    <property type="component" value="Unassembled WGS sequence"/>
</dbReference>
<evidence type="ECO:0000313" key="1">
    <source>
        <dbReference type="EMBL" id="MBO8480123.1"/>
    </source>
</evidence>
<dbReference type="Gene3D" id="1.10.150.240">
    <property type="entry name" value="Putative phosphatase, domain 2"/>
    <property type="match status" value="1"/>
</dbReference>
<dbReference type="PANTHER" id="PTHR43611:SF3">
    <property type="entry name" value="FLAVIN MONONUCLEOTIDE HYDROLASE 1, CHLOROPLATIC"/>
    <property type="match status" value="1"/>
</dbReference>
<dbReference type="InterPro" id="IPR023198">
    <property type="entry name" value="PGP-like_dom2"/>
</dbReference>
<evidence type="ECO:0000313" key="2">
    <source>
        <dbReference type="Proteomes" id="UP000823769"/>
    </source>
</evidence>
<sequence length="200" mass="23316">MIRNIIFDFGSVLVDWNPELLYRPYFNDKARMDMFLTEICPHSWNVQADEGRSTAEITEERVAMFPEWEEEIRMYYGRWVEMMGDQIPGMQEVVEDLRRRGFRLYGLSNWSAETFYLVRHDYPVFSLLDGFIISGEVKCAKPDPGIYRTLLRHFDLKPEECLFIDDNPANVAAGEAEGIRGTVFTSAEQLKRVLAEVLPE</sequence>
<dbReference type="InterPro" id="IPR023214">
    <property type="entry name" value="HAD_sf"/>
</dbReference>
<proteinExistence type="predicted"/>
<comment type="caution">
    <text evidence="1">The sequence shown here is derived from an EMBL/GenBank/DDBJ whole genome shotgun (WGS) entry which is preliminary data.</text>
</comment>
<dbReference type="NCBIfam" id="TIGR01509">
    <property type="entry name" value="HAD-SF-IA-v3"/>
    <property type="match status" value="1"/>
</dbReference>
<reference evidence="1" key="1">
    <citation type="submission" date="2020-10" db="EMBL/GenBank/DDBJ databases">
        <authorList>
            <person name="Gilroy R."/>
        </authorList>
    </citation>
    <scope>NUCLEOTIDE SEQUENCE</scope>
    <source>
        <strain evidence="1">B3-1481</strain>
    </source>
</reference>
<reference evidence="1" key="2">
    <citation type="journal article" date="2021" name="PeerJ">
        <title>Extensive microbial diversity within the chicken gut microbiome revealed by metagenomics and culture.</title>
        <authorList>
            <person name="Gilroy R."/>
            <person name="Ravi A."/>
            <person name="Getino M."/>
            <person name="Pursley I."/>
            <person name="Horton D.L."/>
            <person name="Alikhan N.F."/>
            <person name="Baker D."/>
            <person name="Gharbi K."/>
            <person name="Hall N."/>
            <person name="Watson M."/>
            <person name="Adriaenssens E.M."/>
            <person name="Foster-Nyarko E."/>
            <person name="Jarju S."/>
            <person name="Secka A."/>
            <person name="Antonio M."/>
            <person name="Oren A."/>
            <person name="Chaudhuri R.R."/>
            <person name="La Ragione R."/>
            <person name="Hildebrand F."/>
            <person name="Pallen M.J."/>
        </authorList>
    </citation>
    <scope>NUCLEOTIDE SEQUENCE</scope>
    <source>
        <strain evidence="1">B3-1481</strain>
    </source>
</reference>
<dbReference type="Gene3D" id="3.40.50.1000">
    <property type="entry name" value="HAD superfamily/HAD-like"/>
    <property type="match status" value="1"/>
</dbReference>
<protein>
    <submittedName>
        <fullName evidence="1">HAD family phosphatase</fullName>
    </submittedName>
</protein>
<organism evidence="1 2">
    <name type="scientific">Candidatus Cryptobacteroides avistercoris</name>
    <dbReference type="NCBI Taxonomy" id="2840758"/>
    <lineage>
        <taxon>Bacteria</taxon>
        <taxon>Pseudomonadati</taxon>
        <taxon>Bacteroidota</taxon>
        <taxon>Bacteroidia</taxon>
        <taxon>Bacteroidales</taxon>
        <taxon>Candidatus Cryptobacteroides</taxon>
    </lineage>
</organism>
<accession>A0A9D9NP08</accession>
<dbReference type="PRINTS" id="PR00413">
    <property type="entry name" value="HADHALOGNASE"/>
</dbReference>